<dbReference type="OrthoDB" id="9801098at2"/>
<dbReference type="HOGENOM" id="CLU_037162_13_0_5"/>
<dbReference type="Proteomes" id="UP000001364">
    <property type="component" value="Chromosome"/>
</dbReference>
<dbReference type="InterPro" id="IPR015797">
    <property type="entry name" value="NUDIX_hydrolase-like_dom_sf"/>
</dbReference>
<name>A0A0H3C7V2_CAUVN</name>
<dbReference type="PANTHER" id="PTHR43046:SF2">
    <property type="entry name" value="8-OXO-DGTP DIPHOSPHATASE-RELATED"/>
    <property type="match status" value="1"/>
</dbReference>
<reference evidence="4 5" key="1">
    <citation type="journal article" date="2010" name="J. Bacteriol.">
        <title>The genetic basis of laboratory adaptation in Caulobacter crescentus.</title>
        <authorList>
            <person name="Marks M.E."/>
            <person name="Castro-Rojas C.M."/>
            <person name="Teiling C."/>
            <person name="Du L."/>
            <person name="Kapatral V."/>
            <person name="Walunas T.L."/>
            <person name="Crosson S."/>
        </authorList>
    </citation>
    <scope>NUCLEOTIDE SEQUENCE [LARGE SCALE GENOMIC DNA]</scope>
    <source>
        <strain evidence="5">NA1000 / CB15N</strain>
    </source>
</reference>
<dbReference type="RefSeq" id="YP_002516781.1">
    <property type="nucleotide sequence ID" value="NC_011916.1"/>
</dbReference>
<dbReference type="PANTHER" id="PTHR43046">
    <property type="entry name" value="GDP-MANNOSE MANNOSYL HYDROLASE"/>
    <property type="match status" value="1"/>
</dbReference>
<dbReference type="PATRIC" id="fig|565050.3.peg.1393"/>
<feature type="domain" description="Nudix hydrolase" evidence="3">
    <location>
        <begin position="2"/>
        <end position="128"/>
    </location>
</feature>
<dbReference type="GeneID" id="7330137"/>
<dbReference type="CDD" id="cd04690">
    <property type="entry name" value="NUDIX_Hydrolase"/>
    <property type="match status" value="1"/>
</dbReference>
<dbReference type="InterPro" id="IPR020084">
    <property type="entry name" value="NUDIX_hydrolase_CS"/>
</dbReference>
<accession>A0A0H3C7V2</accession>
<dbReference type="AlphaFoldDB" id="A0A0H3C7V2"/>
<dbReference type="GO" id="GO:0016787">
    <property type="term" value="F:hydrolase activity"/>
    <property type="evidence" value="ECO:0007669"/>
    <property type="project" value="UniProtKB-KW"/>
</dbReference>
<proteinExistence type="predicted"/>
<keyword evidence="5" id="KW-1185">Reference proteome</keyword>
<dbReference type="SMR" id="A0A0H3C7V2"/>
<dbReference type="InterPro" id="IPR000086">
    <property type="entry name" value="NUDIX_hydrolase_dom"/>
</dbReference>
<organism evidence="4 5">
    <name type="scientific">Caulobacter vibrioides (strain NA1000 / CB15N)</name>
    <name type="common">Caulobacter crescentus</name>
    <dbReference type="NCBI Taxonomy" id="565050"/>
    <lineage>
        <taxon>Bacteria</taxon>
        <taxon>Pseudomonadati</taxon>
        <taxon>Pseudomonadota</taxon>
        <taxon>Alphaproteobacteria</taxon>
        <taxon>Caulobacterales</taxon>
        <taxon>Caulobacteraceae</taxon>
        <taxon>Caulobacter</taxon>
    </lineage>
</organism>
<dbReference type="KEGG" id="ccs:CCNA_01408"/>
<evidence type="ECO:0000313" key="4">
    <source>
        <dbReference type="EMBL" id="ACL94873.1"/>
    </source>
</evidence>
<gene>
    <name evidence="4" type="ordered locus">CCNA_01408</name>
</gene>
<evidence type="ECO:0000313" key="5">
    <source>
        <dbReference type="Proteomes" id="UP000001364"/>
    </source>
</evidence>
<dbReference type="EMBL" id="CP001340">
    <property type="protein sequence ID" value="ACL94873.1"/>
    <property type="molecule type" value="Genomic_DNA"/>
</dbReference>
<sequence length="131" mass="13994">MSRVLDIVTAVIRDAEGRLLLVRKRGTAIFMKPGGKRDAGEDDLTTLARELREELGCDLVSAELLGHFSARAANEAGFTVQSATYLAEVTGEIGPRAEIEELAWVDPAAPGDRRLAPLLTDAVLPALQALA</sequence>
<dbReference type="RefSeq" id="WP_010919223.1">
    <property type="nucleotide sequence ID" value="NC_011916.1"/>
</dbReference>
<dbReference type="PROSITE" id="PS00893">
    <property type="entry name" value="NUDIX_BOX"/>
    <property type="match status" value="1"/>
</dbReference>
<evidence type="ECO:0000259" key="3">
    <source>
        <dbReference type="PROSITE" id="PS51462"/>
    </source>
</evidence>
<evidence type="ECO:0000256" key="1">
    <source>
        <dbReference type="ARBA" id="ARBA00001946"/>
    </source>
</evidence>
<comment type="cofactor">
    <cofactor evidence="1">
        <name>Mg(2+)</name>
        <dbReference type="ChEBI" id="CHEBI:18420"/>
    </cofactor>
</comment>
<dbReference type="SUPFAM" id="SSF55811">
    <property type="entry name" value="Nudix"/>
    <property type="match status" value="1"/>
</dbReference>
<dbReference type="PROSITE" id="PS51462">
    <property type="entry name" value="NUDIX"/>
    <property type="match status" value="1"/>
</dbReference>
<keyword evidence="2" id="KW-0378">Hydrolase</keyword>
<protein>
    <submittedName>
        <fullName evidence="4">Phosphohydrolase, MutT/nudix family</fullName>
    </submittedName>
</protein>
<dbReference type="Gene3D" id="3.90.79.10">
    <property type="entry name" value="Nucleoside Triphosphate Pyrophosphohydrolase"/>
    <property type="match status" value="1"/>
</dbReference>
<dbReference type="PhylomeDB" id="A0A0H3C7V2"/>
<dbReference type="Pfam" id="PF00293">
    <property type="entry name" value="NUDIX"/>
    <property type="match status" value="1"/>
</dbReference>
<evidence type="ECO:0000256" key="2">
    <source>
        <dbReference type="ARBA" id="ARBA00022801"/>
    </source>
</evidence>